<evidence type="ECO:0000256" key="11">
    <source>
        <dbReference type="PROSITE-ProRule" id="PRU01360"/>
    </source>
</evidence>
<keyword evidence="17" id="KW-1185">Reference proteome</keyword>
<evidence type="ECO:0000256" key="3">
    <source>
        <dbReference type="ARBA" id="ARBA00022452"/>
    </source>
</evidence>
<evidence type="ECO:0000256" key="2">
    <source>
        <dbReference type="ARBA" id="ARBA00022448"/>
    </source>
</evidence>
<keyword evidence="8 12" id="KW-0798">TonB box</keyword>
<dbReference type="Gene3D" id="2.40.170.20">
    <property type="entry name" value="TonB-dependent receptor, beta-barrel domain"/>
    <property type="match status" value="1"/>
</dbReference>
<evidence type="ECO:0000256" key="1">
    <source>
        <dbReference type="ARBA" id="ARBA00004571"/>
    </source>
</evidence>
<keyword evidence="6" id="KW-0408">Iron</keyword>
<dbReference type="InterPro" id="IPR039426">
    <property type="entry name" value="TonB-dep_rcpt-like"/>
</dbReference>
<proteinExistence type="inferred from homology"/>
<keyword evidence="9 11" id="KW-0472">Membrane</keyword>
<feature type="chain" id="PRO_5045480201" evidence="13">
    <location>
        <begin position="34"/>
        <end position="802"/>
    </location>
</feature>
<keyword evidence="5 11" id="KW-0812">Transmembrane</keyword>
<dbReference type="Pfam" id="PF00593">
    <property type="entry name" value="TonB_dep_Rec_b-barrel"/>
    <property type="match status" value="1"/>
</dbReference>
<evidence type="ECO:0000259" key="15">
    <source>
        <dbReference type="Pfam" id="PF07715"/>
    </source>
</evidence>
<evidence type="ECO:0000256" key="9">
    <source>
        <dbReference type="ARBA" id="ARBA00023136"/>
    </source>
</evidence>
<comment type="caution">
    <text evidence="16">The sequence shown here is derived from an EMBL/GenBank/DDBJ whole genome shotgun (WGS) entry which is preliminary data.</text>
</comment>
<comment type="subcellular location">
    <subcellularLocation>
        <location evidence="1 11">Cell outer membrane</location>
        <topology evidence="1 11">Multi-pass membrane protein</topology>
    </subcellularLocation>
</comment>
<dbReference type="InterPro" id="IPR036942">
    <property type="entry name" value="Beta-barrel_TonB_sf"/>
</dbReference>
<name>A0ABS0T2N5_9CAUL</name>
<evidence type="ECO:0000313" key="16">
    <source>
        <dbReference type="EMBL" id="MBI1686148.1"/>
    </source>
</evidence>
<organism evidence="16 17">
    <name type="scientific">Caulobacter hibisci</name>
    <dbReference type="NCBI Taxonomy" id="2035993"/>
    <lineage>
        <taxon>Bacteria</taxon>
        <taxon>Pseudomonadati</taxon>
        <taxon>Pseudomonadota</taxon>
        <taxon>Alphaproteobacteria</taxon>
        <taxon>Caulobacterales</taxon>
        <taxon>Caulobacteraceae</taxon>
        <taxon>Caulobacter</taxon>
    </lineage>
</organism>
<dbReference type="Proteomes" id="UP000639859">
    <property type="component" value="Unassembled WGS sequence"/>
</dbReference>
<keyword evidence="4" id="KW-0410">Iron transport</keyword>
<dbReference type="SUPFAM" id="SSF56935">
    <property type="entry name" value="Porins"/>
    <property type="match status" value="1"/>
</dbReference>
<dbReference type="Pfam" id="PF07715">
    <property type="entry name" value="Plug"/>
    <property type="match status" value="1"/>
</dbReference>
<keyword evidence="2 11" id="KW-0813">Transport</keyword>
<sequence length="802" mass="86108">MTIGLFGGLSAKGLTRAALLSALLSTTAGAVYAADLAPAADAAVAPAADPVADDASLVGQVFVTARRREESAQEVPIALTVTSAETLTQTGVNSIVALTQLVPTLQVLSPNPRNTALTIRGLGASYGLANDGLEQGVGIYVDQVYNSRPGAATLDFIDIQQIEVLRGPQGTLFGKNTTAGALNITTRDPGQEFEADLEASYGSLNFRQFKATVAGPLIKDLVSGRLSFVGTWRDGDLYNPKSNTWQNARSSTGYRGQLKFTPNDKLTVKLYGDYAVQQPECCTQVYVTVGTTKKPVEQQYAYLAANRNYKVASTNPYDRISDIDDPIQADQWVNGLSAVADYDFGPVTLTSVTAHREWDWEPRNDRDYTALDVTRRSNNPSHQKQFSQEFRLSNNGGEAFDWTVGLYYFDQNVTTHGVTEYGSDASYWLLPGTGTPDAILAGYTVFNDSTIDTTSYAAFGQLTWKVSDRLSITPGVRYTQEKKDGAYVQTTTGGGATTDTALINRRLGIARPQSFTASTDDGAWSGQIAVVYGLTKDINAYATISSGNKSGGINMTALPLTTANTPSLQAAVVRPEKVTTIDIGLKTQWFDRLLTANVAAFATDVEDFQANIVDRGPGALRGYLANVKKVEVRGVELDATTRSIGGFKFYGNLAWTEGKYADFTNGPCPLELVSASTAACDLSGRPLPGLSKWAGSAGAEYRRDVVLGRLAGEVYAGADASFRSSYYADSTDSRYTIIKNYEIVNLRAGFKSEAGWEAFVSVRNAFDAEYLQNITVVSGNSGLVVGTPGDARAFAFTLKASY</sequence>
<evidence type="ECO:0000256" key="12">
    <source>
        <dbReference type="RuleBase" id="RU003357"/>
    </source>
</evidence>
<protein>
    <submittedName>
        <fullName evidence="16">TonB-dependent receptor</fullName>
    </submittedName>
</protein>
<dbReference type="RefSeq" id="WP_198578044.1">
    <property type="nucleotide sequence ID" value="NZ_JADWOX010000019.1"/>
</dbReference>
<evidence type="ECO:0000256" key="4">
    <source>
        <dbReference type="ARBA" id="ARBA00022496"/>
    </source>
</evidence>
<dbReference type="PANTHER" id="PTHR32552:SF81">
    <property type="entry name" value="TONB-DEPENDENT OUTER MEMBRANE RECEPTOR"/>
    <property type="match status" value="1"/>
</dbReference>
<evidence type="ECO:0000256" key="8">
    <source>
        <dbReference type="ARBA" id="ARBA00023077"/>
    </source>
</evidence>
<dbReference type="PROSITE" id="PS52016">
    <property type="entry name" value="TONB_DEPENDENT_REC_3"/>
    <property type="match status" value="1"/>
</dbReference>
<evidence type="ECO:0000256" key="13">
    <source>
        <dbReference type="SAM" id="SignalP"/>
    </source>
</evidence>
<reference evidence="16 17" key="1">
    <citation type="submission" date="2020-11" db="EMBL/GenBank/DDBJ databases">
        <title>genome sequence of strain KACC 18849.</title>
        <authorList>
            <person name="Gao J."/>
            <person name="Zhang X."/>
        </authorList>
    </citation>
    <scope>NUCLEOTIDE SEQUENCE [LARGE SCALE GENOMIC DNA]</scope>
    <source>
        <strain evidence="16 17">KACC 18849</strain>
    </source>
</reference>
<gene>
    <name evidence="16" type="ORF">I4Q42_20975</name>
</gene>
<feature type="signal peptide" evidence="13">
    <location>
        <begin position="1"/>
        <end position="33"/>
    </location>
</feature>
<evidence type="ECO:0000313" key="17">
    <source>
        <dbReference type="Proteomes" id="UP000639859"/>
    </source>
</evidence>
<accession>A0ABS0T2N5</accession>
<evidence type="ECO:0000256" key="5">
    <source>
        <dbReference type="ARBA" id="ARBA00022692"/>
    </source>
</evidence>
<keyword evidence="7" id="KW-0406">Ion transport</keyword>
<evidence type="ECO:0000256" key="7">
    <source>
        <dbReference type="ARBA" id="ARBA00023065"/>
    </source>
</evidence>
<evidence type="ECO:0000256" key="6">
    <source>
        <dbReference type="ARBA" id="ARBA00023004"/>
    </source>
</evidence>
<keyword evidence="3 11" id="KW-1134">Transmembrane beta strand</keyword>
<dbReference type="InterPro" id="IPR000531">
    <property type="entry name" value="Beta-barrel_TonB"/>
</dbReference>
<feature type="domain" description="TonB-dependent receptor plug" evidence="15">
    <location>
        <begin position="72"/>
        <end position="181"/>
    </location>
</feature>
<dbReference type="InterPro" id="IPR012910">
    <property type="entry name" value="Plug_dom"/>
</dbReference>
<keyword evidence="13" id="KW-0732">Signal</keyword>
<dbReference type="PANTHER" id="PTHR32552">
    <property type="entry name" value="FERRICHROME IRON RECEPTOR-RELATED"/>
    <property type="match status" value="1"/>
</dbReference>
<dbReference type="EMBL" id="JADWOX010000019">
    <property type="protein sequence ID" value="MBI1686148.1"/>
    <property type="molecule type" value="Genomic_DNA"/>
</dbReference>
<evidence type="ECO:0000259" key="14">
    <source>
        <dbReference type="Pfam" id="PF00593"/>
    </source>
</evidence>
<feature type="domain" description="TonB-dependent receptor-like beta-barrel" evidence="14">
    <location>
        <begin position="299"/>
        <end position="764"/>
    </location>
</feature>
<evidence type="ECO:0000256" key="10">
    <source>
        <dbReference type="ARBA" id="ARBA00023237"/>
    </source>
</evidence>
<keyword evidence="16" id="KW-0675">Receptor</keyword>
<keyword evidence="10 11" id="KW-0998">Cell outer membrane</keyword>
<comment type="similarity">
    <text evidence="11 12">Belongs to the TonB-dependent receptor family.</text>
</comment>
<dbReference type="CDD" id="cd01347">
    <property type="entry name" value="ligand_gated_channel"/>
    <property type="match status" value="1"/>
</dbReference>